<sequence length="240" mass="27372">MYQMPLTVELRAAGQLFSLATLYFASTAVAVVSAAPSSTTTRSSASSSYSALCTPTTCRNGQCYTVNKMVRCYCEAMFRGRRCEHVDLDEVSFAVIGSLAIFQWSRPPRLRGYSFVYYELNRPNSFLYKNDIVMKDNEHVALVGNLKGGYTMYRVCIEDEVLADRVVRQNAIEFLTNCINLSTQPDYHTLVAWCIAALLAFVAVLLIYWQKDKFELLYFSKPVFLMYEHHKQLETDFKPS</sequence>
<evidence type="ECO:0000256" key="1">
    <source>
        <dbReference type="SAM" id="Phobius"/>
    </source>
</evidence>
<keyword evidence="1" id="KW-1133">Transmembrane helix</keyword>
<keyword evidence="4" id="KW-1185">Reference proteome</keyword>
<dbReference type="Gene3D" id="2.10.25.10">
    <property type="entry name" value="Laminin"/>
    <property type="match status" value="1"/>
</dbReference>
<dbReference type="InterPro" id="IPR000742">
    <property type="entry name" value="EGF"/>
</dbReference>
<comment type="caution">
    <text evidence="3">The sequence shown here is derived from an EMBL/GenBank/DDBJ whole genome shotgun (WGS) entry which is preliminary data.</text>
</comment>
<keyword evidence="1" id="KW-0812">Transmembrane</keyword>
<accession>A0AAD9KF16</accession>
<name>A0AAD9KF16_9ANNE</name>
<evidence type="ECO:0000259" key="2">
    <source>
        <dbReference type="PROSITE" id="PS00022"/>
    </source>
</evidence>
<dbReference type="SUPFAM" id="SSF57196">
    <property type="entry name" value="EGF/Laminin"/>
    <property type="match status" value="1"/>
</dbReference>
<dbReference type="AlphaFoldDB" id="A0AAD9KF16"/>
<keyword evidence="1" id="KW-0472">Membrane</keyword>
<dbReference type="PROSITE" id="PS00022">
    <property type="entry name" value="EGF_1"/>
    <property type="match status" value="1"/>
</dbReference>
<gene>
    <name evidence="3" type="ORF">LSH36_5g10017</name>
</gene>
<protein>
    <recommendedName>
        <fullName evidence="2">EGF-like domain-containing protein</fullName>
    </recommendedName>
</protein>
<feature type="transmembrane region" description="Helical" evidence="1">
    <location>
        <begin position="190"/>
        <end position="209"/>
    </location>
</feature>
<organism evidence="3 4">
    <name type="scientific">Paralvinella palmiformis</name>
    <dbReference type="NCBI Taxonomy" id="53620"/>
    <lineage>
        <taxon>Eukaryota</taxon>
        <taxon>Metazoa</taxon>
        <taxon>Spiralia</taxon>
        <taxon>Lophotrochozoa</taxon>
        <taxon>Annelida</taxon>
        <taxon>Polychaeta</taxon>
        <taxon>Sedentaria</taxon>
        <taxon>Canalipalpata</taxon>
        <taxon>Terebellida</taxon>
        <taxon>Terebelliformia</taxon>
        <taxon>Alvinellidae</taxon>
        <taxon>Paralvinella</taxon>
    </lineage>
</organism>
<dbReference type="Proteomes" id="UP001208570">
    <property type="component" value="Unassembled WGS sequence"/>
</dbReference>
<evidence type="ECO:0000313" key="4">
    <source>
        <dbReference type="Proteomes" id="UP001208570"/>
    </source>
</evidence>
<proteinExistence type="predicted"/>
<evidence type="ECO:0000313" key="3">
    <source>
        <dbReference type="EMBL" id="KAK2169994.1"/>
    </source>
</evidence>
<reference evidence="3" key="1">
    <citation type="journal article" date="2023" name="Mol. Biol. Evol.">
        <title>Third-Generation Sequencing Reveals the Adaptive Role of the Epigenome in Three Deep-Sea Polychaetes.</title>
        <authorList>
            <person name="Perez M."/>
            <person name="Aroh O."/>
            <person name="Sun Y."/>
            <person name="Lan Y."/>
            <person name="Juniper S.K."/>
            <person name="Young C.R."/>
            <person name="Angers B."/>
            <person name="Qian P.Y."/>
        </authorList>
    </citation>
    <scope>NUCLEOTIDE SEQUENCE</scope>
    <source>
        <strain evidence="3">P08H-3</strain>
    </source>
</reference>
<feature type="domain" description="EGF-like" evidence="2">
    <location>
        <begin position="72"/>
        <end position="83"/>
    </location>
</feature>
<dbReference type="EMBL" id="JAODUP010000005">
    <property type="protein sequence ID" value="KAK2169994.1"/>
    <property type="molecule type" value="Genomic_DNA"/>
</dbReference>